<reference evidence="2 3" key="1">
    <citation type="journal article" date="2014" name="Appl. Environ. Microbiol.">
        <title>Elucidation of insertion elements encoded on plasmids and in vitro construction of shuttle vectors from the toxic cyanobacterium Planktothrix.</title>
        <authorList>
            <person name="Christiansen G."/>
            <person name="Goesmann A."/>
            <person name="Kurmayer R."/>
        </authorList>
    </citation>
    <scope>NUCLEOTIDE SEQUENCE [LARGE SCALE GENOMIC DNA]</scope>
    <source>
        <strain evidence="2 3">NIVA-CYA 126/8</strain>
    </source>
</reference>
<dbReference type="GO" id="GO:0009103">
    <property type="term" value="P:lipopolysaccharide biosynthetic process"/>
    <property type="evidence" value="ECO:0007669"/>
    <property type="project" value="TreeGrafter"/>
</dbReference>
<protein>
    <submittedName>
        <fullName evidence="2">Mannosyltransferase</fullName>
        <ecNumber evidence="2">2.4.1.-</ecNumber>
    </submittedName>
</protein>
<evidence type="ECO:0000256" key="1">
    <source>
        <dbReference type="ARBA" id="ARBA00022679"/>
    </source>
</evidence>
<dbReference type="eggNOG" id="COG0438">
    <property type="taxonomic scope" value="Bacteria"/>
</dbReference>
<dbReference type="Pfam" id="PF13692">
    <property type="entry name" value="Glyco_trans_1_4"/>
    <property type="match status" value="1"/>
</dbReference>
<sequence length="835" mass="94904">MMSIDPQILETLEPLIDQLPEVYQSIYLGKELVREGLRQNDWERLEVIKDYIKPGQTILDVGSNVGFFTINLAKMFPDNVFVSVEKQYSYARLQAELIKLEGVKNVILINSVVTSDWLTKASQSCTYFDVTLLLSVLHHIEDAEYFLAELNKISKSFIMELPHPDESRVCGKDILKTQLTLDKISQVKPIFLKMDYEATTHCDTELTRSFYYADSPDYQREALFPYIGYPLNPRNYIIKSTDQGVVIHKSHLKQDIQIIPGVLLYDIAQIGQIFAPQYETVKQQIESQFKRLNTIDNVADIRPWNLLFTAEGLKFIDYQYTSDLDVDLKFDHQKDFNLICNFINDLFGVYPKPQILIDGVFFQLYQTGIARVWKSLLEEWSTQDFSKHILVLDRAGTAPRIRGIRYRTIPAYSYSNTDQDKQMLQYICDEEEADLFISTYYTTPLITPSVFMAYDMIPEVLGGNLNEPMWREKHQAIRHASAYISISENTAKDLVKLFPNLSLDAVTVAHCGVSSIYTQATVEEIRQFRIKYGIYKPYFILVGMSNGYKNGELFFKAFSQLSTAHGFELVCTGTGAFFMSEFRQYTPGVVVHPLQLNDEELKAAYSGAVALVYPSIYEGFGLPILEALACGCPVITCSNASIPEVAGEAALYVNDHDVNGLTDALCEVQKLKVREFLIEAGLEQAKKFSWSKMADQVSSALINATLLPLNLREINLVVFPDWSQPEETLYLELGTIIQAISNHPDRSQITLLIDNSNIIDEDADLALSSVIMNLMMEAEFEVDESVEMTLIGNLSQMQWKALLTHVQGWVRLEHENQEAIASVGAEIIPVYDLEH</sequence>
<dbReference type="AlphaFoldDB" id="A0A073CV03"/>
<dbReference type="InterPro" id="IPR029063">
    <property type="entry name" value="SAM-dependent_MTases_sf"/>
</dbReference>
<organism evidence="2 3">
    <name type="scientific">Planktothrix agardhii (strain NIVA-CYA 126/8)</name>
    <dbReference type="NCBI Taxonomy" id="388467"/>
    <lineage>
        <taxon>Bacteria</taxon>
        <taxon>Bacillati</taxon>
        <taxon>Cyanobacteriota</taxon>
        <taxon>Cyanophyceae</taxon>
        <taxon>Oscillatoriophycideae</taxon>
        <taxon>Oscillatoriales</taxon>
        <taxon>Microcoleaceae</taxon>
        <taxon>Planktothrix</taxon>
    </lineage>
</organism>
<name>A0A073CV03_PLAA1</name>
<keyword evidence="3" id="KW-1185">Reference proteome</keyword>
<evidence type="ECO:0000313" key="2">
    <source>
        <dbReference type="EMBL" id="KEI67800.1"/>
    </source>
</evidence>
<dbReference type="STRING" id="388467.A19Y_2952"/>
<dbReference type="RefSeq" id="WP_042155021.1">
    <property type="nucleotide sequence ID" value="NZ_CM002803.1"/>
</dbReference>
<dbReference type="PANTHER" id="PTHR46401">
    <property type="entry name" value="GLYCOSYLTRANSFERASE WBBK-RELATED"/>
    <property type="match status" value="1"/>
</dbReference>
<dbReference type="PANTHER" id="PTHR46401:SF2">
    <property type="entry name" value="GLYCOSYLTRANSFERASE WBBK-RELATED"/>
    <property type="match status" value="1"/>
</dbReference>
<dbReference type="Gene3D" id="3.40.50.150">
    <property type="entry name" value="Vaccinia Virus protein VP39"/>
    <property type="match status" value="1"/>
</dbReference>
<dbReference type="EC" id="2.4.1.-" evidence="2"/>
<dbReference type="EMBL" id="CM002803">
    <property type="protein sequence ID" value="KEI67800.1"/>
    <property type="molecule type" value="Genomic_DNA"/>
</dbReference>
<dbReference type="HOGENOM" id="CLU_335524_0_0_3"/>
<proteinExistence type="predicted"/>
<dbReference type="Proteomes" id="UP000027395">
    <property type="component" value="Chromosome"/>
</dbReference>
<keyword evidence="1 2" id="KW-0808">Transferase</keyword>
<dbReference type="GO" id="GO:0016757">
    <property type="term" value="F:glycosyltransferase activity"/>
    <property type="evidence" value="ECO:0007669"/>
    <property type="project" value="UniProtKB-KW"/>
</dbReference>
<keyword evidence="2" id="KW-0328">Glycosyltransferase</keyword>
<dbReference type="SUPFAM" id="SSF53756">
    <property type="entry name" value="UDP-Glycosyltransferase/glycogen phosphorylase"/>
    <property type="match status" value="1"/>
</dbReference>
<evidence type="ECO:0000313" key="3">
    <source>
        <dbReference type="Proteomes" id="UP000027395"/>
    </source>
</evidence>
<dbReference type="Gene3D" id="3.40.50.2000">
    <property type="entry name" value="Glycogen Phosphorylase B"/>
    <property type="match status" value="1"/>
</dbReference>
<dbReference type="CDD" id="cd03809">
    <property type="entry name" value="GT4_MtfB-like"/>
    <property type="match status" value="1"/>
</dbReference>
<dbReference type="SUPFAM" id="SSF53335">
    <property type="entry name" value="S-adenosyl-L-methionine-dependent methyltransferases"/>
    <property type="match status" value="1"/>
</dbReference>
<gene>
    <name evidence="2" type="ORF">A19Y_2952</name>
</gene>
<dbReference type="PATRIC" id="fig|388467.6.peg.2896"/>
<accession>A0A073CV03</accession>